<reference evidence="2 3" key="1">
    <citation type="submission" date="2018-05" db="EMBL/GenBank/DDBJ databases">
        <title>Flavobacterium sp. strain IMCC34759, incomplete genome.</title>
        <authorList>
            <person name="Joung Y."/>
            <person name="Cho J."/>
        </authorList>
    </citation>
    <scope>NUCLEOTIDE SEQUENCE [LARGE SCALE GENOMIC DNA]</scope>
    <source>
        <strain evidence="2 3">IMCC34759</strain>
    </source>
</reference>
<organism evidence="2 3">
    <name type="scientific">Flavobacterium cheongpyeongense</name>
    <dbReference type="NCBI Taxonomy" id="2212651"/>
    <lineage>
        <taxon>Bacteria</taxon>
        <taxon>Pseudomonadati</taxon>
        <taxon>Bacteroidota</taxon>
        <taxon>Flavobacteriia</taxon>
        <taxon>Flavobacteriales</taxon>
        <taxon>Flavobacteriaceae</taxon>
        <taxon>Flavobacterium</taxon>
    </lineage>
</organism>
<keyword evidence="3" id="KW-1185">Reference proteome</keyword>
<dbReference type="OrthoDB" id="9765926at2"/>
<keyword evidence="1" id="KW-0472">Membrane</keyword>
<sequence>MSNFTFKELNYFKRNSFNVFFILFKNRILLLSNCSLIPSYFVQKLRACLISKTILSVILLCFVVSVHAQTGPSDDYDGDGIINSQDLDDDNDGILDTDECTNLILSGSFENVSGLSDGNNINVSISPWVLGGGSQSNVVQVDGPGPYVYPNGFGPQSSADPALAGVNTKQHYLDIANGSNDFYQTFTLTGAGTTVLTFSGFFSSRNVATGNPAPATGVGSIRILSGTGIGGTQMATTGDITVTNNTSWTFIEGTVSLPAGTYSYVVSMDNAINFDNANLIGMCDSDSDGIINKFDLDSDNDGCSDANEYYNLSTADGNDGGVYGVGVPTVSSMGLVTGPVAASYTGNYTNATNTGGFASVLNSATPIDRSIAAGGNTTFTTTVTTPGSGTTQHQWQLSTNNGVSWTNITNGGVYSGATTGTLTITGATAGMSGYDYRDLVTQSNFVCGPTSKSGNLCVGVVESVPTITSVAPTCSAAGSSTVSNYNPTLAYTFTPSGPIVGAGGAITGMVTGTSYTVRAGNGTCISAASASFSNAAILVSPTVYTVTGGGSYCSGGSGVVVGLSNSQTGVNYQLQLGGVNNGAVVAGTGSAISFGNKTVAGTYTVVATNTSTTCTASMTGSVAVTIDPATVGGTIGGSTSVCTGTNSTNLSLSGHTGSIVRWESSLDNFATAGITIANTTTSLTVTNLTATTYYRAVLQNGSCATANSSVATVTVNLLPTITGLSSVVQGASITLTGSATAASSNPWVSNNTAILTVNSSGVVTGVSAGSALVTYTNTNGCQVSKNIIVTMIPLDKDSDGVSDSVDLDDDNDGILDTNECSGSTTNVAMDGLTFLSGTGSGASINSGDYLLKTNAINYLGVNYDAVIRVINKQVPTGTLDITTATPLGTLQLTGAVPNENPYVTFSVSIVQSGSATVGNPTGTVAAIDKLWITVSDLDGNGGGNNYGDIGGYATALSPEALLIGSNLNADGFLSGGPSGYNSFRPNVIPAPNVLDTDFTYAYQALFNNYSAGQFVFGITGPRIGTVNRKQVIFLRSEYICDTDKDGVPDQIDLDSDNDSCNDANEAYGSSATDTNSDGTYGGVIGSGQVDSSGRVTGASYSGTNSNVTTATNATVTTAPGNQTITAGNSASFSVVANVVNTTTFVSGTPNYTIPPATDASSGLLYQWQENGVNLSNAGVYSGTNTATLNISNVTGLNGKVYTVIISHSNNVCINELRSATLTVTVANSAPVAVDDNYTVAEEGTVTLTPLSLDTDTDGDTLSITSINGTALTPGTAQVIAVTNGTVNITAAGVISFTPSANYNGSVSIPYVITD</sequence>
<dbReference type="EMBL" id="QJHK01000022">
    <property type="protein sequence ID" value="PXY39201.1"/>
    <property type="molecule type" value="Genomic_DNA"/>
</dbReference>
<dbReference type="Pfam" id="PF17963">
    <property type="entry name" value="Big_9"/>
    <property type="match status" value="1"/>
</dbReference>
<keyword evidence="1" id="KW-0812">Transmembrane</keyword>
<comment type="caution">
    <text evidence="2">The sequence shown here is derived from an EMBL/GenBank/DDBJ whole genome shotgun (WGS) entry which is preliminary data.</text>
</comment>
<dbReference type="Gene3D" id="2.60.40.10">
    <property type="entry name" value="Immunoglobulins"/>
    <property type="match status" value="1"/>
</dbReference>
<keyword evidence="1" id="KW-1133">Transmembrane helix</keyword>
<evidence type="ECO:0000256" key="1">
    <source>
        <dbReference type="SAM" id="Phobius"/>
    </source>
</evidence>
<proteinExistence type="predicted"/>
<dbReference type="Gene3D" id="2.60.40.1080">
    <property type="match status" value="1"/>
</dbReference>
<evidence type="ECO:0000313" key="2">
    <source>
        <dbReference type="EMBL" id="PXY39201.1"/>
    </source>
</evidence>
<protein>
    <recommendedName>
        <fullName evidence="4">Ig-like domain-containing protein</fullName>
    </recommendedName>
</protein>
<evidence type="ECO:0000313" key="3">
    <source>
        <dbReference type="Proteomes" id="UP000247903"/>
    </source>
</evidence>
<dbReference type="RefSeq" id="WP_133249520.1">
    <property type="nucleotide sequence ID" value="NZ_QJHK01000022.1"/>
</dbReference>
<dbReference type="SUPFAM" id="SSF49373">
    <property type="entry name" value="Invasin/intimin cell-adhesion fragments"/>
    <property type="match status" value="1"/>
</dbReference>
<dbReference type="InterPro" id="IPR008964">
    <property type="entry name" value="Invasin/intimin_cell_adhesion"/>
</dbReference>
<evidence type="ECO:0008006" key="4">
    <source>
        <dbReference type="Google" id="ProtNLM"/>
    </source>
</evidence>
<gene>
    <name evidence="2" type="ORF">DMB65_18780</name>
</gene>
<dbReference type="Proteomes" id="UP000247903">
    <property type="component" value="Unassembled WGS sequence"/>
</dbReference>
<feature type="transmembrane region" description="Helical" evidence="1">
    <location>
        <begin position="20"/>
        <end position="42"/>
    </location>
</feature>
<dbReference type="InterPro" id="IPR013783">
    <property type="entry name" value="Ig-like_fold"/>
</dbReference>
<feature type="transmembrane region" description="Helical" evidence="1">
    <location>
        <begin position="49"/>
        <end position="68"/>
    </location>
</feature>
<accession>A0A2V4BK86</accession>
<name>A0A2V4BK86_9FLAO</name>
<feature type="non-terminal residue" evidence="2">
    <location>
        <position position="1314"/>
    </location>
</feature>